<name>A0A9K3DB92_9EUKA</name>
<protein>
    <submittedName>
        <fullName evidence="1">Uncharacterized protein</fullName>
    </submittedName>
</protein>
<feature type="non-terminal residue" evidence="1">
    <location>
        <position position="1"/>
    </location>
</feature>
<accession>A0A9K3DB92</accession>
<evidence type="ECO:0000313" key="2">
    <source>
        <dbReference type="Proteomes" id="UP000265618"/>
    </source>
</evidence>
<keyword evidence="2" id="KW-1185">Reference proteome</keyword>
<dbReference type="EMBL" id="BDIP01010118">
    <property type="protein sequence ID" value="GIQ92613.1"/>
    <property type="molecule type" value="Genomic_DNA"/>
</dbReference>
<sequence length="61" mass="6578">YLSDPSTADPTTWIGIEAAWLVSNQLITVPAVIFLALISAHMTTFIDPFASAFSAFFLQTG</sequence>
<comment type="caution">
    <text evidence="1">The sequence shown here is derived from an EMBL/GenBank/DDBJ whole genome shotgun (WGS) entry which is preliminary data.</text>
</comment>
<organism evidence="1 2">
    <name type="scientific">Kipferlia bialata</name>
    <dbReference type="NCBI Taxonomy" id="797122"/>
    <lineage>
        <taxon>Eukaryota</taxon>
        <taxon>Metamonada</taxon>
        <taxon>Carpediemonas-like organisms</taxon>
        <taxon>Kipferlia</taxon>
    </lineage>
</organism>
<proteinExistence type="predicted"/>
<evidence type="ECO:0000313" key="1">
    <source>
        <dbReference type="EMBL" id="GIQ92613.1"/>
    </source>
</evidence>
<gene>
    <name evidence="1" type="ORF">KIPB_016490</name>
</gene>
<dbReference type="Proteomes" id="UP000265618">
    <property type="component" value="Unassembled WGS sequence"/>
</dbReference>
<dbReference type="AlphaFoldDB" id="A0A9K3DB92"/>
<reference evidence="1 2" key="1">
    <citation type="journal article" date="2018" name="PLoS ONE">
        <title>The draft genome of Kipferlia bialata reveals reductive genome evolution in fornicate parasites.</title>
        <authorList>
            <person name="Tanifuji G."/>
            <person name="Takabayashi S."/>
            <person name="Kume K."/>
            <person name="Takagi M."/>
            <person name="Nakayama T."/>
            <person name="Kamikawa R."/>
            <person name="Inagaki Y."/>
            <person name="Hashimoto T."/>
        </authorList>
    </citation>
    <scope>NUCLEOTIDE SEQUENCE [LARGE SCALE GENOMIC DNA]</scope>
    <source>
        <strain evidence="1">NY0173</strain>
    </source>
</reference>